<dbReference type="InterPro" id="IPR044492">
    <property type="entry name" value="P_typ_ATPase_HD_dom"/>
</dbReference>
<dbReference type="PRINTS" id="PR00120">
    <property type="entry name" value="HATPASE"/>
</dbReference>
<reference evidence="10 11" key="1">
    <citation type="submission" date="2021-04" db="EMBL/GenBank/DDBJ databases">
        <title>Novel species identification of genus Shewanella.</title>
        <authorList>
            <person name="Liu G."/>
        </authorList>
    </citation>
    <scope>NUCLEOTIDE SEQUENCE [LARGE SCALE GENOMIC DNA]</scope>
    <source>
        <strain evidence="10 11">FJAT-54481</strain>
    </source>
</reference>
<proteinExistence type="predicted"/>
<dbReference type="SUPFAM" id="SSF81665">
    <property type="entry name" value="Calcium ATPase, transmembrane domain M"/>
    <property type="match status" value="1"/>
</dbReference>
<evidence type="ECO:0000313" key="11">
    <source>
        <dbReference type="Proteomes" id="UP000679575"/>
    </source>
</evidence>
<accession>A0ABX7YSC9</accession>
<keyword evidence="2 8" id="KW-0812">Transmembrane</keyword>
<evidence type="ECO:0000256" key="2">
    <source>
        <dbReference type="ARBA" id="ARBA00022692"/>
    </source>
</evidence>
<protein>
    <submittedName>
        <fullName evidence="10">Cation-transporting P-type ATPase</fullName>
    </submittedName>
</protein>
<organism evidence="10 11">
    <name type="scientific">Shewanella yunxiaonensis</name>
    <dbReference type="NCBI Taxonomy" id="2829809"/>
    <lineage>
        <taxon>Bacteria</taxon>
        <taxon>Pseudomonadati</taxon>
        <taxon>Pseudomonadota</taxon>
        <taxon>Gammaproteobacteria</taxon>
        <taxon>Alteromonadales</taxon>
        <taxon>Shewanellaceae</taxon>
        <taxon>Shewanella</taxon>
    </lineage>
</organism>
<evidence type="ECO:0000256" key="7">
    <source>
        <dbReference type="ARBA" id="ARBA00023136"/>
    </source>
</evidence>
<feature type="transmembrane region" description="Helical" evidence="8">
    <location>
        <begin position="736"/>
        <end position="755"/>
    </location>
</feature>
<dbReference type="RefSeq" id="WP_212594320.1">
    <property type="nucleotide sequence ID" value="NZ_CP073587.1"/>
</dbReference>
<evidence type="ECO:0000256" key="4">
    <source>
        <dbReference type="ARBA" id="ARBA00022840"/>
    </source>
</evidence>
<keyword evidence="3" id="KW-0547">Nucleotide-binding</keyword>
<dbReference type="InterPro" id="IPR036412">
    <property type="entry name" value="HAD-like_sf"/>
</dbReference>
<keyword evidence="5" id="KW-1278">Translocase</keyword>
<dbReference type="Pfam" id="PF00122">
    <property type="entry name" value="E1-E2_ATPase"/>
    <property type="match status" value="1"/>
</dbReference>
<comment type="subcellular location">
    <subcellularLocation>
        <location evidence="1">Membrane</location>
        <topology evidence="1">Multi-pass membrane protein</topology>
    </subcellularLocation>
</comment>
<dbReference type="SUPFAM" id="SSF81653">
    <property type="entry name" value="Calcium ATPase, transduction domain A"/>
    <property type="match status" value="1"/>
</dbReference>
<feature type="transmembrane region" description="Helical" evidence="8">
    <location>
        <begin position="705"/>
        <end position="724"/>
    </location>
</feature>
<feature type="transmembrane region" description="Helical" evidence="8">
    <location>
        <begin position="767"/>
        <end position="785"/>
    </location>
</feature>
<dbReference type="SFLD" id="SFLDG00002">
    <property type="entry name" value="C1.7:_P-type_atpase_like"/>
    <property type="match status" value="1"/>
</dbReference>
<dbReference type="PROSITE" id="PS00154">
    <property type="entry name" value="ATPASE_E1_E2"/>
    <property type="match status" value="1"/>
</dbReference>
<dbReference type="Gene3D" id="3.40.1110.10">
    <property type="entry name" value="Calcium-transporting ATPase, cytoplasmic domain N"/>
    <property type="match status" value="1"/>
</dbReference>
<evidence type="ECO:0000256" key="8">
    <source>
        <dbReference type="SAM" id="Phobius"/>
    </source>
</evidence>
<dbReference type="PANTHER" id="PTHR42861">
    <property type="entry name" value="CALCIUM-TRANSPORTING ATPASE"/>
    <property type="match status" value="1"/>
</dbReference>
<dbReference type="Gene3D" id="3.40.50.1000">
    <property type="entry name" value="HAD superfamily/HAD-like"/>
    <property type="match status" value="1"/>
</dbReference>
<evidence type="ECO:0000313" key="10">
    <source>
        <dbReference type="EMBL" id="QUN05285.1"/>
    </source>
</evidence>
<dbReference type="InterPro" id="IPR023299">
    <property type="entry name" value="ATPase_P-typ_cyto_dom_N"/>
</dbReference>
<feature type="transmembrane region" description="Helical" evidence="8">
    <location>
        <begin position="274"/>
        <end position="298"/>
    </location>
</feature>
<dbReference type="SFLD" id="SFLDF00027">
    <property type="entry name" value="p-type_atpase"/>
    <property type="match status" value="1"/>
</dbReference>
<dbReference type="SMART" id="SM00831">
    <property type="entry name" value="Cation_ATPase_N"/>
    <property type="match status" value="1"/>
</dbReference>
<dbReference type="PRINTS" id="PR00119">
    <property type="entry name" value="CATATPASE"/>
</dbReference>
<feature type="transmembrane region" description="Helical" evidence="8">
    <location>
        <begin position="659"/>
        <end position="684"/>
    </location>
</feature>
<dbReference type="InterPro" id="IPR008250">
    <property type="entry name" value="ATPase_P-typ_transduc_dom_A_sf"/>
</dbReference>
<dbReference type="Pfam" id="PF00689">
    <property type="entry name" value="Cation_ATPase_C"/>
    <property type="match status" value="1"/>
</dbReference>
<gene>
    <name evidence="10" type="ORF">KDN34_13940</name>
</gene>
<keyword evidence="11" id="KW-1185">Reference proteome</keyword>
<evidence type="ECO:0000256" key="6">
    <source>
        <dbReference type="ARBA" id="ARBA00022989"/>
    </source>
</evidence>
<dbReference type="SFLD" id="SFLDS00003">
    <property type="entry name" value="Haloacid_Dehalogenase"/>
    <property type="match status" value="1"/>
</dbReference>
<dbReference type="Pfam" id="PF00702">
    <property type="entry name" value="Hydrolase"/>
    <property type="match status" value="1"/>
</dbReference>
<evidence type="ECO:0000256" key="5">
    <source>
        <dbReference type="ARBA" id="ARBA00022967"/>
    </source>
</evidence>
<feature type="transmembrane region" description="Helical" evidence="8">
    <location>
        <begin position="797"/>
        <end position="813"/>
    </location>
</feature>
<evidence type="ECO:0000256" key="1">
    <source>
        <dbReference type="ARBA" id="ARBA00004141"/>
    </source>
</evidence>
<dbReference type="Proteomes" id="UP000679575">
    <property type="component" value="Chromosome"/>
</dbReference>
<dbReference type="Gene3D" id="1.20.1110.10">
    <property type="entry name" value="Calcium-transporting ATPase, transmembrane domain"/>
    <property type="match status" value="1"/>
</dbReference>
<dbReference type="NCBIfam" id="TIGR01494">
    <property type="entry name" value="ATPase_P-type"/>
    <property type="match status" value="2"/>
</dbReference>
<dbReference type="InterPro" id="IPR006068">
    <property type="entry name" value="ATPase_P-typ_cation-transptr_C"/>
</dbReference>
<name>A0ABX7YSC9_9GAMM</name>
<sequence length="820" mass="89588">MPRTLSSDRIHDLEHSAQGLNDAEVSQRQARYGRNLIAERHQGSWRALIMDTLKDPMLWFLLVTSILFAFTQQYTEAVILLMALIPFLGMDAYLHRRTQASTESLGRRLASQARVLRNGKEQSLNTIELVPGDIVLLAPGDTIPADGVFVSVQAFQVDESTLTGEAFPIRKQALETSLQLQPSARIAEQHWGFAGTNTLTGSARMMVTRTGKTTVYGEIIQSVIHGSHTLTPLQQAVSRLVKRLLIIASIICVLLAITRLYQGHDIIDALLSGLTLAVAALPEEFPVVLTFFLGVGVYRLAQRQALVKRAVVVENIGRVSCICTDKTGTLTEGRLQLTHQLTATGVDGQRLLTIAAYASRPDTGDPMDQAILAIATAVPHTILNTFPFTEDRKRETAVVLESQQHLVAVKGAPETILAQCQLADDELHYWQQQVDQLASAGHKVIACAWRELDAATEFDVEPEQQFRIAGLLAFEDPLREGVRSAVDTCQRAGIRVIMVTGDHPITATAIAKEIGLHQGYPRVMEGETLATQLAQGDTTALDAVDVIARAIPAQKLALVRSLKQRGEIVAVTGDGINDVPAIQSADIGIAMGARGTRSAHEAAAIILLDDNFRSIVQAIAEGRQLFSNLRLSFEYLLLIHIPLVVTAALIPFLDYPMLYLPIHIVWLEMLIHPTALLVFQNSAVTADLRQTRPDAPAQFFSWRQWLLIVISGMLVTLLITFAYIRSFGVLQDVAHARAMALVVLTSASTGITIALSRLRTVTAKVIVLLNMLSSVLLIQLPPLAALLHLSPLHLDDWLIALAGGLMAALLPFIKELKTPS</sequence>
<dbReference type="InterPro" id="IPR004014">
    <property type="entry name" value="ATPase_P-typ_cation-transptr_N"/>
</dbReference>
<keyword evidence="4" id="KW-0067">ATP-binding</keyword>
<dbReference type="Pfam" id="PF00690">
    <property type="entry name" value="Cation_ATPase_N"/>
    <property type="match status" value="1"/>
</dbReference>
<dbReference type="InterPro" id="IPR059000">
    <property type="entry name" value="ATPase_P-type_domA"/>
</dbReference>
<dbReference type="InterPro" id="IPR001757">
    <property type="entry name" value="P_typ_ATPase"/>
</dbReference>
<feature type="transmembrane region" description="Helical" evidence="8">
    <location>
        <begin position="77"/>
        <end position="94"/>
    </location>
</feature>
<dbReference type="EMBL" id="CP073587">
    <property type="protein sequence ID" value="QUN05285.1"/>
    <property type="molecule type" value="Genomic_DNA"/>
</dbReference>
<dbReference type="SUPFAM" id="SSF56784">
    <property type="entry name" value="HAD-like"/>
    <property type="match status" value="1"/>
</dbReference>
<dbReference type="InterPro" id="IPR018303">
    <property type="entry name" value="ATPase_P-typ_P_site"/>
</dbReference>
<feature type="transmembrane region" description="Helical" evidence="8">
    <location>
        <begin position="244"/>
        <end position="262"/>
    </location>
</feature>
<dbReference type="Gene3D" id="2.70.150.10">
    <property type="entry name" value="Calcium-transporting ATPase, cytoplasmic transduction domain A"/>
    <property type="match status" value="1"/>
</dbReference>
<feature type="domain" description="Cation-transporting P-type ATPase N-terminal" evidence="9">
    <location>
        <begin position="1"/>
        <end position="73"/>
    </location>
</feature>
<evidence type="ECO:0000259" key="9">
    <source>
        <dbReference type="SMART" id="SM00831"/>
    </source>
</evidence>
<evidence type="ECO:0000256" key="3">
    <source>
        <dbReference type="ARBA" id="ARBA00022741"/>
    </source>
</evidence>
<dbReference type="InterPro" id="IPR023214">
    <property type="entry name" value="HAD_sf"/>
</dbReference>
<keyword evidence="7 8" id="KW-0472">Membrane</keyword>
<feature type="transmembrane region" description="Helical" evidence="8">
    <location>
        <begin position="633"/>
        <end position="653"/>
    </location>
</feature>
<keyword evidence="6 8" id="KW-1133">Transmembrane helix</keyword>
<dbReference type="InterPro" id="IPR023298">
    <property type="entry name" value="ATPase_P-typ_TM_dom_sf"/>
</dbReference>